<comment type="caution">
    <text evidence="6">The sequence shown here is derived from an EMBL/GenBank/DDBJ whole genome shotgun (WGS) entry which is preliminary data.</text>
</comment>
<dbReference type="GO" id="GO:0061186">
    <property type="term" value="P:negative regulation of silent mating-type cassette heterochromatin formation"/>
    <property type="evidence" value="ECO:0007669"/>
    <property type="project" value="TreeGrafter"/>
</dbReference>
<feature type="compositionally biased region" description="Basic and acidic residues" evidence="4">
    <location>
        <begin position="165"/>
        <end position="174"/>
    </location>
</feature>
<dbReference type="AlphaFoldDB" id="A0A8H6CLK8"/>
<protein>
    <recommendedName>
        <fullName evidence="5">Zinc finger PHD-type domain-containing protein</fullName>
    </recommendedName>
</protein>
<dbReference type="InterPro" id="IPR019786">
    <property type="entry name" value="Zinc_finger_PHD-type_CS"/>
</dbReference>
<dbReference type="InterPro" id="IPR001965">
    <property type="entry name" value="Znf_PHD"/>
</dbReference>
<dbReference type="Pfam" id="PF00628">
    <property type="entry name" value="PHD"/>
    <property type="match status" value="1"/>
</dbReference>
<dbReference type="InterPro" id="IPR011011">
    <property type="entry name" value="Znf_FYVE_PHD"/>
</dbReference>
<dbReference type="PANTHER" id="PTHR47793">
    <property type="entry name" value="HISTONE DEACETYLASE COMPLEX SUBUNIT CTI6"/>
    <property type="match status" value="1"/>
</dbReference>
<evidence type="ECO:0000256" key="1">
    <source>
        <dbReference type="ARBA" id="ARBA00022723"/>
    </source>
</evidence>
<sequence>MDKVGIEAFPRNISELSSSRYRRLRKLELDGRVHWPGPSHRRANAAAWDSVRLSFNSKIAEAALKRSNLEIAIRPSTLQVGVLSLANQELLMSPRRSSRARTTQPTPSAPQHTNSSSSSISSGPADRSARPQNKLPSPRSSVAARSQSPEDSEAPARPQSRRTRSSQDDPKDEAPPAIDDENDDEVEEEVTRCICGNQEYPGLPDPDPAKTVSKDESNPASFAEDTTGWFIQCDLCKVWQHGGCVGIMDEATSPEEYFCEQCRQDLHKSTTTTNGRKYSHYLPMQESKSSPSSPAPAAKQHSKKSRDGRKPLANADNTSKGRRSTMNSRDAAYEEEQLRRAIEESKREGGAPFTTTGRRKGKRSRSESEERNENAKRQRTASGSASSASQSKSRRRDADSENEIEKPEKTKNIRGAAARNHRNKEVRDREAQREKERADAFGGRKGRAERRRGDESDPSPQPLSRTVSARGANTTNAHFAAPALPDHLPPKSVQKKTGRPPAKRGRVGRNQYTKDRDLPAEMPTSTMSPARSNNSHDAENGTPHLNGSSTGIGFADSNGFGKPSKPRHMNFNRTSMNDMKRRVAGILEFISHTQVEMAGVGPPSTTKSSTSTNTPPESNDNRSDGHGNGSKYDRDNGKTVNAALADLEGVNEQAFAALSSVAMMEMLTRRLMKWQAEYGKWGEK</sequence>
<dbReference type="PROSITE" id="PS01359">
    <property type="entry name" value="ZF_PHD_1"/>
    <property type="match status" value="1"/>
</dbReference>
<dbReference type="InterPro" id="IPR019787">
    <property type="entry name" value="Znf_PHD-finger"/>
</dbReference>
<feature type="compositionally biased region" description="Polar residues" evidence="4">
    <location>
        <begin position="130"/>
        <end position="149"/>
    </location>
</feature>
<evidence type="ECO:0000313" key="7">
    <source>
        <dbReference type="Proteomes" id="UP000593566"/>
    </source>
</evidence>
<feature type="compositionally biased region" description="Basic residues" evidence="4">
    <location>
        <begin position="493"/>
        <end position="507"/>
    </location>
</feature>
<keyword evidence="2" id="KW-0863">Zinc-finger</keyword>
<feature type="compositionally biased region" description="Basic and acidic residues" evidence="4">
    <location>
        <begin position="364"/>
        <end position="376"/>
    </location>
</feature>
<dbReference type="Gene3D" id="3.30.40.10">
    <property type="entry name" value="Zinc/RING finger domain, C3HC4 (zinc finger)"/>
    <property type="match status" value="1"/>
</dbReference>
<dbReference type="GO" id="GO:0033698">
    <property type="term" value="C:Rpd3L complex"/>
    <property type="evidence" value="ECO:0007669"/>
    <property type="project" value="TreeGrafter"/>
</dbReference>
<name>A0A8H6CLK8_9LECA</name>
<feature type="compositionally biased region" description="Polar residues" evidence="4">
    <location>
        <begin position="462"/>
        <end position="477"/>
    </location>
</feature>
<dbReference type="InterPro" id="IPR053051">
    <property type="entry name" value="HDAC_complex_subunit"/>
</dbReference>
<feature type="compositionally biased region" description="Low complexity" evidence="4">
    <location>
        <begin position="380"/>
        <end position="391"/>
    </location>
</feature>
<dbReference type="GO" id="GO:0061188">
    <property type="term" value="P:negative regulation of rDNA heterochromatin formation"/>
    <property type="evidence" value="ECO:0007669"/>
    <property type="project" value="TreeGrafter"/>
</dbReference>
<dbReference type="GO" id="GO:0070210">
    <property type="term" value="C:Rpd3L-Expanded complex"/>
    <property type="evidence" value="ECO:0007669"/>
    <property type="project" value="TreeGrafter"/>
</dbReference>
<organism evidence="6 7">
    <name type="scientific">Letharia lupina</name>
    <dbReference type="NCBI Taxonomy" id="560253"/>
    <lineage>
        <taxon>Eukaryota</taxon>
        <taxon>Fungi</taxon>
        <taxon>Dikarya</taxon>
        <taxon>Ascomycota</taxon>
        <taxon>Pezizomycotina</taxon>
        <taxon>Lecanoromycetes</taxon>
        <taxon>OSLEUM clade</taxon>
        <taxon>Lecanoromycetidae</taxon>
        <taxon>Lecanorales</taxon>
        <taxon>Lecanorineae</taxon>
        <taxon>Parmeliaceae</taxon>
        <taxon>Letharia</taxon>
    </lineage>
</organism>
<keyword evidence="7" id="KW-1185">Reference proteome</keyword>
<feature type="region of interest" description="Disordered" evidence="4">
    <location>
        <begin position="283"/>
        <end position="572"/>
    </location>
</feature>
<evidence type="ECO:0000256" key="3">
    <source>
        <dbReference type="ARBA" id="ARBA00022833"/>
    </source>
</evidence>
<feature type="compositionally biased region" description="Low complexity" evidence="4">
    <location>
        <begin position="287"/>
        <end position="299"/>
    </location>
</feature>
<feature type="compositionally biased region" description="Basic and acidic residues" evidence="4">
    <location>
        <begin position="336"/>
        <end position="349"/>
    </location>
</feature>
<feature type="compositionally biased region" description="Acidic residues" evidence="4">
    <location>
        <begin position="178"/>
        <end position="188"/>
    </location>
</feature>
<dbReference type="RefSeq" id="XP_037154458.1">
    <property type="nucleotide sequence ID" value="XM_037300610.1"/>
</dbReference>
<feature type="compositionally biased region" description="Low complexity" evidence="4">
    <location>
        <begin position="602"/>
        <end position="618"/>
    </location>
</feature>
<dbReference type="EMBL" id="JACCJB010000007">
    <property type="protein sequence ID" value="KAF6225749.1"/>
    <property type="molecule type" value="Genomic_DNA"/>
</dbReference>
<dbReference type="InterPro" id="IPR013083">
    <property type="entry name" value="Znf_RING/FYVE/PHD"/>
</dbReference>
<accession>A0A8H6CLK8</accession>
<keyword evidence="1" id="KW-0479">Metal-binding</keyword>
<evidence type="ECO:0000256" key="4">
    <source>
        <dbReference type="SAM" id="MobiDB-lite"/>
    </source>
</evidence>
<feature type="compositionally biased region" description="Basic and acidic residues" evidence="4">
    <location>
        <begin position="396"/>
        <end position="411"/>
    </location>
</feature>
<keyword evidence="3" id="KW-0862">Zinc</keyword>
<dbReference type="GeneID" id="59338146"/>
<dbReference type="GO" id="GO:0008270">
    <property type="term" value="F:zinc ion binding"/>
    <property type="evidence" value="ECO:0007669"/>
    <property type="project" value="UniProtKB-KW"/>
</dbReference>
<dbReference type="InterPro" id="IPR003903">
    <property type="entry name" value="UIM_dom"/>
</dbReference>
<gene>
    <name evidence="6" type="ORF">HO133_009751</name>
</gene>
<feature type="compositionally biased region" description="Basic and acidic residues" evidence="4">
    <location>
        <begin position="619"/>
        <end position="636"/>
    </location>
</feature>
<dbReference type="Proteomes" id="UP000593566">
    <property type="component" value="Unassembled WGS sequence"/>
</dbReference>
<evidence type="ECO:0000259" key="5">
    <source>
        <dbReference type="SMART" id="SM00249"/>
    </source>
</evidence>
<reference evidence="6 7" key="1">
    <citation type="journal article" date="2020" name="Genomics">
        <title>Complete, high-quality genomes from long-read metagenomic sequencing of two wolf lichen thalli reveals enigmatic genome architecture.</title>
        <authorList>
            <person name="McKenzie S.K."/>
            <person name="Walston R.F."/>
            <person name="Allen J.L."/>
        </authorList>
    </citation>
    <scope>NUCLEOTIDE SEQUENCE [LARGE SCALE GENOMIC DNA]</scope>
    <source>
        <strain evidence="6">WasteWater1</strain>
    </source>
</reference>
<feature type="domain" description="Zinc finger PHD-type" evidence="5">
    <location>
        <begin position="192"/>
        <end position="263"/>
    </location>
</feature>
<dbReference type="SMART" id="SM00249">
    <property type="entry name" value="PHD"/>
    <property type="match status" value="1"/>
</dbReference>
<feature type="region of interest" description="Disordered" evidence="4">
    <location>
        <begin position="93"/>
        <end position="222"/>
    </location>
</feature>
<evidence type="ECO:0000313" key="6">
    <source>
        <dbReference type="EMBL" id="KAF6225749.1"/>
    </source>
</evidence>
<feature type="compositionally biased region" description="Basic and acidic residues" evidence="4">
    <location>
        <begin position="423"/>
        <end position="439"/>
    </location>
</feature>
<feature type="compositionally biased region" description="Polar residues" evidence="4">
    <location>
        <begin position="523"/>
        <end position="533"/>
    </location>
</feature>
<dbReference type="SUPFAM" id="SSF57903">
    <property type="entry name" value="FYVE/PHD zinc finger"/>
    <property type="match status" value="1"/>
</dbReference>
<feature type="compositionally biased region" description="Polar residues" evidence="4">
    <location>
        <begin position="100"/>
        <end position="114"/>
    </location>
</feature>
<dbReference type="PROSITE" id="PS50330">
    <property type="entry name" value="UIM"/>
    <property type="match status" value="1"/>
</dbReference>
<dbReference type="PANTHER" id="PTHR47793:SF1">
    <property type="entry name" value="HISTONE DEACETYLASE COMPLEX SUBUNIT CTI6"/>
    <property type="match status" value="1"/>
</dbReference>
<evidence type="ECO:0000256" key="2">
    <source>
        <dbReference type="ARBA" id="ARBA00022771"/>
    </source>
</evidence>
<proteinExistence type="predicted"/>
<feature type="region of interest" description="Disordered" evidence="4">
    <location>
        <begin position="598"/>
        <end position="636"/>
    </location>
</feature>